<keyword evidence="1" id="KW-0732">Signal</keyword>
<evidence type="ECO:0000313" key="2">
    <source>
        <dbReference type="EMBL" id="ALG09047.1"/>
    </source>
</evidence>
<gene>
    <name evidence="2" type="ORF">AOZ06_20900</name>
</gene>
<evidence type="ECO:0000256" key="1">
    <source>
        <dbReference type="SAM" id="SignalP"/>
    </source>
</evidence>
<accession>A0A0N7F3M5</accession>
<proteinExistence type="predicted"/>
<name>A0A0N7F3M5_9PSEU</name>
<organism evidence="2 3">
    <name type="scientific">Kibdelosporangium phytohabitans</name>
    <dbReference type="NCBI Taxonomy" id="860235"/>
    <lineage>
        <taxon>Bacteria</taxon>
        <taxon>Bacillati</taxon>
        <taxon>Actinomycetota</taxon>
        <taxon>Actinomycetes</taxon>
        <taxon>Pseudonocardiales</taxon>
        <taxon>Pseudonocardiaceae</taxon>
        <taxon>Kibdelosporangium</taxon>
    </lineage>
</organism>
<dbReference type="EMBL" id="CP012752">
    <property type="protein sequence ID" value="ALG09047.1"/>
    <property type="molecule type" value="Genomic_DNA"/>
</dbReference>
<feature type="signal peptide" evidence="1">
    <location>
        <begin position="1"/>
        <end position="16"/>
    </location>
</feature>
<protein>
    <submittedName>
        <fullName evidence="2">Uncharacterized protein</fullName>
    </submittedName>
</protein>
<dbReference type="KEGG" id="kphy:AOZ06_20900"/>
<dbReference type="RefSeq" id="WP_054290951.1">
    <property type="nucleotide sequence ID" value="NZ_CP012752.1"/>
</dbReference>
<reference evidence="2 3" key="1">
    <citation type="submission" date="2015-07" db="EMBL/GenBank/DDBJ databases">
        <title>Genome sequencing of Kibdelosporangium phytohabitans.</title>
        <authorList>
            <person name="Qin S."/>
            <person name="Xing K."/>
        </authorList>
    </citation>
    <scope>NUCLEOTIDE SEQUENCE [LARGE SCALE GENOMIC DNA]</scope>
    <source>
        <strain evidence="2 3">KLBMP1111</strain>
    </source>
</reference>
<sequence>MIATVTTTAATTAATAAVTTAATSTLTDTIETFFAGMDLRPSGTDIVIDQLDQWRNPKHAVAGFTQTFNLVIVAGHDLPAGS</sequence>
<dbReference type="STRING" id="860235.AOZ06_20900"/>
<evidence type="ECO:0000313" key="3">
    <source>
        <dbReference type="Proteomes" id="UP000063699"/>
    </source>
</evidence>
<feature type="chain" id="PRO_5039515260" evidence="1">
    <location>
        <begin position="17"/>
        <end position="82"/>
    </location>
</feature>
<dbReference type="AlphaFoldDB" id="A0A0N7F3M5"/>
<dbReference type="OrthoDB" id="3696877at2"/>
<dbReference type="Proteomes" id="UP000063699">
    <property type="component" value="Chromosome"/>
</dbReference>
<keyword evidence="3" id="KW-1185">Reference proteome</keyword>